<reference evidence="1 2" key="1">
    <citation type="journal article" date="2023" name="Mol. Biol. Evol.">
        <title>Genomics of Secondarily Temperate Adaptation in the Only Non-Antarctic Icefish.</title>
        <authorList>
            <person name="Rivera-Colon A.G."/>
            <person name="Rayamajhi N."/>
            <person name="Minhas B.F."/>
            <person name="Madrigal G."/>
            <person name="Bilyk K.T."/>
            <person name="Yoon V."/>
            <person name="Hune M."/>
            <person name="Gregory S."/>
            <person name="Cheng C.H.C."/>
            <person name="Catchen J.M."/>
        </authorList>
    </citation>
    <scope>NUCLEOTIDE SEQUENCE [LARGE SCALE GENOMIC DNA]</scope>
    <source>
        <strain evidence="1">JC2023a</strain>
    </source>
</reference>
<comment type="caution">
    <text evidence="1">The sequence shown here is derived from an EMBL/GenBank/DDBJ whole genome shotgun (WGS) entry which is preliminary data.</text>
</comment>
<dbReference type="EMBL" id="JAULUE010002066">
    <property type="protein sequence ID" value="KAK5877772.1"/>
    <property type="molecule type" value="Genomic_DNA"/>
</dbReference>
<sequence>MFCKRCESFSPCSVSAADSSLCPGDPPTALSSGGVHHPDCSLREGLVQSLTQITAVAIRRDPGLSCSLSCLHALSVAV</sequence>
<accession>A0AAN8B3Y4</accession>
<name>A0AAN8B3Y4_9TELE</name>
<evidence type="ECO:0000313" key="2">
    <source>
        <dbReference type="Proteomes" id="UP001335648"/>
    </source>
</evidence>
<evidence type="ECO:0000313" key="1">
    <source>
        <dbReference type="EMBL" id="KAK5877772.1"/>
    </source>
</evidence>
<dbReference type="Proteomes" id="UP001335648">
    <property type="component" value="Unassembled WGS sequence"/>
</dbReference>
<proteinExistence type="predicted"/>
<dbReference type="AlphaFoldDB" id="A0AAN8B3Y4"/>
<gene>
    <name evidence="1" type="ORF">CesoFtcFv8_025247</name>
</gene>
<keyword evidence="2" id="KW-1185">Reference proteome</keyword>
<protein>
    <submittedName>
        <fullName evidence="1">Uncharacterized protein</fullName>
    </submittedName>
</protein>
<organism evidence="1 2">
    <name type="scientific">Champsocephalus esox</name>
    <name type="common">pike icefish</name>
    <dbReference type="NCBI Taxonomy" id="159716"/>
    <lineage>
        <taxon>Eukaryota</taxon>
        <taxon>Metazoa</taxon>
        <taxon>Chordata</taxon>
        <taxon>Craniata</taxon>
        <taxon>Vertebrata</taxon>
        <taxon>Euteleostomi</taxon>
        <taxon>Actinopterygii</taxon>
        <taxon>Neopterygii</taxon>
        <taxon>Teleostei</taxon>
        <taxon>Neoteleostei</taxon>
        <taxon>Acanthomorphata</taxon>
        <taxon>Eupercaria</taxon>
        <taxon>Perciformes</taxon>
        <taxon>Notothenioidei</taxon>
        <taxon>Channichthyidae</taxon>
        <taxon>Champsocephalus</taxon>
    </lineage>
</organism>